<reference evidence="8" key="1">
    <citation type="submission" date="2021-02" db="EMBL/GenBank/DDBJ databases">
        <authorList>
            <person name="Nowell W R."/>
        </authorList>
    </citation>
    <scope>NUCLEOTIDE SEQUENCE</scope>
</reference>
<feature type="non-terminal residue" evidence="8">
    <location>
        <position position="1"/>
    </location>
</feature>
<evidence type="ECO:0000256" key="6">
    <source>
        <dbReference type="ARBA" id="ARBA00023242"/>
    </source>
</evidence>
<name>A0A8S3DML0_9BILA</name>
<feature type="domain" description="Brix" evidence="7">
    <location>
        <begin position="1"/>
        <end position="39"/>
    </location>
</feature>
<dbReference type="PANTHER" id="PTHR13634">
    <property type="entry name" value="RIBOSOME BIOGENESIS PROTEIN BRIX"/>
    <property type="match status" value="1"/>
</dbReference>
<dbReference type="PROSITE" id="PS50833">
    <property type="entry name" value="BRIX"/>
    <property type="match status" value="1"/>
</dbReference>
<dbReference type="Proteomes" id="UP000676336">
    <property type="component" value="Unassembled WGS sequence"/>
</dbReference>
<comment type="similarity">
    <text evidence="3">Belongs to the BRX1 family.</text>
</comment>
<evidence type="ECO:0000256" key="3">
    <source>
        <dbReference type="ARBA" id="ARBA00006369"/>
    </source>
</evidence>
<sequence>IDNKIWLRNYQIVEETGSLAEIGPRFVLNLHCIFEKSFSGMLIYENPLYVAPNLKRHL</sequence>
<comment type="caution">
    <text evidence="8">The sequence shown here is derived from an EMBL/GenBank/DDBJ whole genome shotgun (WGS) entry which is preliminary data.</text>
</comment>
<feature type="non-terminal residue" evidence="8">
    <location>
        <position position="58"/>
    </location>
</feature>
<accession>A0A8S3DML0</accession>
<evidence type="ECO:0000256" key="4">
    <source>
        <dbReference type="ARBA" id="ARBA00020522"/>
    </source>
</evidence>
<dbReference type="GO" id="GO:0000027">
    <property type="term" value="P:ribosomal large subunit assembly"/>
    <property type="evidence" value="ECO:0007669"/>
    <property type="project" value="TreeGrafter"/>
</dbReference>
<dbReference type="PANTHER" id="PTHR13634:SF0">
    <property type="entry name" value="RIBOSOME BIOGENESIS PROTEIN BRX1 HOMOLOG"/>
    <property type="match status" value="1"/>
</dbReference>
<evidence type="ECO:0000256" key="2">
    <source>
        <dbReference type="ARBA" id="ARBA00004604"/>
    </source>
</evidence>
<protein>
    <recommendedName>
        <fullName evidence="4">Ribosome biogenesis protein BRX1 homolog</fullName>
    </recommendedName>
</protein>
<dbReference type="AlphaFoldDB" id="A0A8S3DML0"/>
<evidence type="ECO:0000313" key="8">
    <source>
        <dbReference type="EMBL" id="CAF5025308.1"/>
    </source>
</evidence>
<dbReference type="GO" id="GO:0006364">
    <property type="term" value="P:rRNA processing"/>
    <property type="evidence" value="ECO:0007669"/>
    <property type="project" value="InterPro"/>
</dbReference>
<gene>
    <name evidence="8" type="ORF">SMN809_LOCUS57836</name>
</gene>
<evidence type="ECO:0000256" key="5">
    <source>
        <dbReference type="ARBA" id="ARBA00022517"/>
    </source>
</evidence>
<dbReference type="EMBL" id="CAJOBI010214086">
    <property type="protein sequence ID" value="CAF5025308.1"/>
    <property type="molecule type" value="Genomic_DNA"/>
</dbReference>
<dbReference type="InterPro" id="IPR007109">
    <property type="entry name" value="Brix"/>
</dbReference>
<proteinExistence type="inferred from homology"/>
<comment type="function">
    <text evidence="1">Required for biogenesis of the 60S ribosomal subunit.</text>
</comment>
<evidence type="ECO:0000256" key="1">
    <source>
        <dbReference type="ARBA" id="ARBA00003439"/>
    </source>
</evidence>
<dbReference type="GO" id="GO:0005730">
    <property type="term" value="C:nucleolus"/>
    <property type="evidence" value="ECO:0007669"/>
    <property type="project" value="UniProtKB-SubCell"/>
</dbReference>
<keyword evidence="5" id="KW-0690">Ribosome biogenesis</keyword>
<evidence type="ECO:0000259" key="7">
    <source>
        <dbReference type="PROSITE" id="PS50833"/>
    </source>
</evidence>
<evidence type="ECO:0000313" key="9">
    <source>
        <dbReference type="Proteomes" id="UP000676336"/>
    </source>
</evidence>
<organism evidence="8 9">
    <name type="scientific">Rotaria magnacalcarata</name>
    <dbReference type="NCBI Taxonomy" id="392030"/>
    <lineage>
        <taxon>Eukaryota</taxon>
        <taxon>Metazoa</taxon>
        <taxon>Spiralia</taxon>
        <taxon>Gnathifera</taxon>
        <taxon>Rotifera</taxon>
        <taxon>Eurotatoria</taxon>
        <taxon>Bdelloidea</taxon>
        <taxon>Philodinida</taxon>
        <taxon>Philodinidae</taxon>
        <taxon>Rotaria</taxon>
    </lineage>
</organism>
<keyword evidence="6" id="KW-0539">Nucleus</keyword>
<dbReference type="GO" id="GO:0019843">
    <property type="term" value="F:rRNA binding"/>
    <property type="evidence" value="ECO:0007669"/>
    <property type="project" value="InterPro"/>
</dbReference>
<comment type="subcellular location">
    <subcellularLocation>
        <location evidence="2">Nucleus</location>
        <location evidence="2">Nucleolus</location>
    </subcellularLocation>
</comment>
<dbReference type="InterPro" id="IPR026532">
    <property type="entry name" value="BRX1"/>
</dbReference>